<evidence type="ECO:0000313" key="2">
    <source>
        <dbReference type="EMBL" id="SDZ58671.1"/>
    </source>
</evidence>
<reference evidence="1 4" key="2">
    <citation type="submission" date="2020-12" db="EMBL/GenBank/DDBJ databases">
        <title>FDA dAtabase for Regulatory Grade micrObial Sequences (FDA-ARGOS): Supporting development and validation of Infectious Disease Dx tests.</title>
        <authorList>
            <person name="Sproer C."/>
            <person name="Gronow S."/>
            <person name="Severitt S."/>
            <person name="Schroder I."/>
            <person name="Tallon L."/>
            <person name="Sadzewicz L."/>
            <person name="Zhao X."/>
            <person name="Boylan J."/>
            <person name="Ott S."/>
            <person name="Bowen H."/>
            <person name="Vavikolanu K."/>
            <person name="Mehta A."/>
            <person name="Aluvathingal J."/>
            <person name="Nadendla S."/>
            <person name="Lowell S."/>
            <person name="Myers T."/>
            <person name="Yan Y."/>
            <person name="Sichtig H."/>
        </authorList>
    </citation>
    <scope>NUCLEOTIDE SEQUENCE [LARGE SCALE GENOMIC DNA]</scope>
    <source>
        <strain evidence="1 4">FDAARGOS_890</strain>
    </source>
</reference>
<dbReference type="GeneID" id="94691576"/>
<dbReference type="EMBL" id="FNPE01000039">
    <property type="protein sequence ID" value="SDZ58671.1"/>
    <property type="molecule type" value="Genomic_DNA"/>
</dbReference>
<proteinExistence type="predicted"/>
<dbReference type="Pfam" id="PF02082">
    <property type="entry name" value="Rrf2"/>
    <property type="match status" value="1"/>
</dbReference>
<dbReference type="Proteomes" id="UP000595064">
    <property type="component" value="Chromosome"/>
</dbReference>
<dbReference type="GO" id="GO:0005829">
    <property type="term" value="C:cytosol"/>
    <property type="evidence" value="ECO:0007669"/>
    <property type="project" value="TreeGrafter"/>
</dbReference>
<evidence type="ECO:0000313" key="3">
    <source>
        <dbReference type="Proteomes" id="UP000183417"/>
    </source>
</evidence>
<accession>A0A1H3U9A9</accession>
<sequence>MKQNSQFSDVLHVLLHMAEGDGPATSDMLAAALQTNPVVLRRLMSGLRDAGLVTSAKGHGGGWVLSCELDRTTLRDVHEALGAPDLVSLGFREDRPECLVAQAVNEALSNAVQQAEAALLARLGSVTLAALSQDFHARLARHRAAGGQGWYQLQEHQHETH</sequence>
<dbReference type="InterPro" id="IPR036388">
    <property type="entry name" value="WH-like_DNA-bd_sf"/>
</dbReference>
<evidence type="ECO:0000313" key="1">
    <source>
        <dbReference type="EMBL" id="QPS81834.1"/>
    </source>
</evidence>
<protein>
    <submittedName>
        <fullName evidence="1">Rrf2 family transcriptional regulator</fullName>
    </submittedName>
    <submittedName>
        <fullName evidence="2">Transcriptional regulator, BadM/Rrf2 family</fullName>
    </submittedName>
</protein>
<dbReference type="GO" id="GO:0003700">
    <property type="term" value="F:DNA-binding transcription factor activity"/>
    <property type="evidence" value="ECO:0007669"/>
    <property type="project" value="TreeGrafter"/>
</dbReference>
<keyword evidence="4" id="KW-1185">Reference proteome</keyword>
<dbReference type="PROSITE" id="PS51197">
    <property type="entry name" value="HTH_RRF2_2"/>
    <property type="match status" value="1"/>
</dbReference>
<reference evidence="2 3" key="1">
    <citation type="submission" date="2016-10" db="EMBL/GenBank/DDBJ databases">
        <authorList>
            <person name="de Groot N.N."/>
        </authorList>
    </citation>
    <scope>NUCLEOTIDE SEQUENCE [LARGE SCALE GENOMIC DNA]</scope>
    <source>
        <strain evidence="2 3">LMG 24775</strain>
    </source>
</reference>
<dbReference type="RefSeq" id="WP_016453247.1">
    <property type="nucleotide sequence ID" value="NZ_AP025556.1"/>
</dbReference>
<dbReference type="Gene3D" id="1.10.10.10">
    <property type="entry name" value="Winged helix-like DNA-binding domain superfamily/Winged helix DNA-binding domain"/>
    <property type="match status" value="1"/>
</dbReference>
<dbReference type="PANTHER" id="PTHR33221">
    <property type="entry name" value="WINGED HELIX-TURN-HELIX TRANSCRIPTIONAL REGULATOR, RRF2 FAMILY"/>
    <property type="match status" value="1"/>
</dbReference>
<dbReference type="PANTHER" id="PTHR33221:SF15">
    <property type="entry name" value="HTH-TYPE TRANSCRIPTIONAL REGULATOR YWGB-RELATED"/>
    <property type="match status" value="1"/>
</dbReference>
<gene>
    <name evidence="1" type="ORF">I6G47_01765</name>
    <name evidence="2" type="ORF">SAMN05421547_13938</name>
</gene>
<dbReference type="InterPro" id="IPR000944">
    <property type="entry name" value="Tscrpt_reg_Rrf2"/>
</dbReference>
<dbReference type="KEGG" id="dla:I6G47_01765"/>
<dbReference type="AlphaFoldDB" id="A0A1H3U9A9"/>
<dbReference type="InterPro" id="IPR036390">
    <property type="entry name" value="WH_DNA-bd_sf"/>
</dbReference>
<organism evidence="2 3">
    <name type="scientific">Delftia lacustris</name>
    <dbReference type="NCBI Taxonomy" id="558537"/>
    <lineage>
        <taxon>Bacteria</taxon>
        <taxon>Pseudomonadati</taxon>
        <taxon>Pseudomonadota</taxon>
        <taxon>Betaproteobacteria</taxon>
        <taxon>Burkholderiales</taxon>
        <taxon>Comamonadaceae</taxon>
        <taxon>Delftia</taxon>
    </lineage>
</organism>
<dbReference type="Proteomes" id="UP000183417">
    <property type="component" value="Unassembled WGS sequence"/>
</dbReference>
<evidence type="ECO:0000313" key="4">
    <source>
        <dbReference type="Proteomes" id="UP000595064"/>
    </source>
</evidence>
<name>A0A1H3U9A9_9BURK</name>
<dbReference type="EMBL" id="CP065748">
    <property type="protein sequence ID" value="QPS81834.1"/>
    <property type="molecule type" value="Genomic_DNA"/>
</dbReference>
<dbReference type="SUPFAM" id="SSF46785">
    <property type="entry name" value="Winged helix' DNA-binding domain"/>
    <property type="match status" value="1"/>
</dbReference>